<proteinExistence type="predicted"/>
<evidence type="ECO:0000313" key="3">
    <source>
        <dbReference type="Proteomes" id="UP000544872"/>
    </source>
</evidence>
<dbReference type="GO" id="GO:0004016">
    <property type="term" value="F:adenylate cyclase activity"/>
    <property type="evidence" value="ECO:0007669"/>
    <property type="project" value="UniProtKB-ARBA"/>
</dbReference>
<dbReference type="PROSITE" id="PS50125">
    <property type="entry name" value="GUANYLATE_CYCLASE_2"/>
    <property type="match status" value="1"/>
</dbReference>
<dbReference type="Gene3D" id="3.30.70.1230">
    <property type="entry name" value="Nucleotide cyclase"/>
    <property type="match status" value="1"/>
</dbReference>
<dbReference type="GO" id="GO:0035556">
    <property type="term" value="P:intracellular signal transduction"/>
    <property type="evidence" value="ECO:0007669"/>
    <property type="project" value="InterPro"/>
</dbReference>
<feature type="domain" description="Guanylate cyclase" evidence="1">
    <location>
        <begin position="298"/>
        <end position="416"/>
    </location>
</feature>
<dbReference type="InterPro" id="IPR001054">
    <property type="entry name" value="A/G_cyclase"/>
</dbReference>
<dbReference type="Pfam" id="PF00211">
    <property type="entry name" value="Guanylate_cyc"/>
    <property type="match status" value="1"/>
</dbReference>
<dbReference type="InterPro" id="IPR045983">
    <property type="entry name" value="GUC-dom-containing_N"/>
</dbReference>
<evidence type="ECO:0000313" key="2">
    <source>
        <dbReference type="EMBL" id="MBB6210880.1"/>
    </source>
</evidence>
<dbReference type="PANTHER" id="PTHR43081:SF19">
    <property type="entry name" value="PH-SENSITIVE ADENYLATE CYCLASE RV1264"/>
    <property type="match status" value="1"/>
</dbReference>
<name>A0A7W9ZG97_NOVIT</name>
<dbReference type="PANTHER" id="PTHR43081">
    <property type="entry name" value="ADENYLATE CYCLASE, TERMINAL-DIFFERENTIATION SPECIFIC-RELATED"/>
    <property type="match status" value="1"/>
</dbReference>
<dbReference type="SUPFAM" id="SSF55073">
    <property type="entry name" value="Nucleotide cyclase"/>
    <property type="match status" value="1"/>
</dbReference>
<evidence type="ECO:0000259" key="1">
    <source>
        <dbReference type="PROSITE" id="PS50125"/>
    </source>
</evidence>
<sequence>MTLPVEFHDRLHRVAFRQGVTPEQAEAFTRAYATLSPLEAARINPPLLARRAGLAEDTALTLLVAGARDGLFSFEWGLVCPGCGGFAHTMDTISGVTDDFHCGFCDMTTATTLDETVEVTFACPSTSFDPLADLREHACYHTSQSYPYQAEMAAYHERNTVAEARIAPGQTAELRFTARPGETYRLITLENHSSYTLEVAEGGEAVLDVVADHSGFCGVNPILKPGPVRLGLTNRLEDRVWVQVIRRAPEEIAAYSSAGLPPQPRLSGKSLLTNQTFRDLFGIQELIPDLHIRVQAITLLFTDLKGSTELYDRAGDLPAYDLVQKHFQILRQAVQAHSGAIVKTMGDAIMAAFSDPVQAAQAAVAMMQGIRALSEDWKPEQPGLKIGLHTGPALTVNTGGALDFFGQTVNIAARVQGLADAGEIVLSTAVQAAGPQIPALLRDSGYHLTPETSRLKGVAQAHGVIRCRPGDAPAADSGRTGGFLSRLLRGK</sequence>
<gene>
    <name evidence="2" type="ORF">FHS48_002310</name>
</gene>
<dbReference type="InterPro" id="IPR050697">
    <property type="entry name" value="Adenylyl/Guanylyl_Cyclase_3/4"/>
</dbReference>
<reference evidence="2 3" key="1">
    <citation type="submission" date="2020-08" db="EMBL/GenBank/DDBJ databases">
        <title>Genomic Encyclopedia of Type Strains, Phase IV (KMG-IV): sequencing the most valuable type-strain genomes for metagenomic binning, comparative biology and taxonomic classification.</title>
        <authorList>
            <person name="Goeker M."/>
        </authorList>
    </citation>
    <scope>NUCLEOTIDE SEQUENCE [LARGE SCALE GENOMIC DNA]</scope>
    <source>
        <strain evidence="2 3">DSM 11590</strain>
    </source>
</reference>
<keyword evidence="3" id="KW-1185">Reference proteome</keyword>
<dbReference type="CDD" id="cd07302">
    <property type="entry name" value="CHD"/>
    <property type="match status" value="1"/>
</dbReference>
<comment type="caution">
    <text evidence="2">The sequence shown here is derived from an EMBL/GenBank/DDBJ whole genome shotgun (WGS) entry which is preliminary data.</text>
</comment>
<dbReference type="RefSeq" id="WP_184263703.1">
    <property type="nucleotide sequence ID" value="NZ_JACIIX010000008.1"/>
</dbReference>
<dbReference type="InterPro" id="IPR029787">
    <property type="entry name" value="Nucleotide_cyclase"/>
</dbReference>
<accession>A0A7W9ZG97</accession>
<dbReference type="EMBL" id="JACIIX010000008">
    <property type="protein sequence ID" value="MBB6210880.1"/>
    <property type="molecule type" value="Genomic_DNA"/>
</dbReference>
<protein>
    <submittedName>
        <fullName evidence="2">Class 3 adenylate cyclase</fullName>
    </submittedName>
</protein>
<dbReference type="SMART" id="SM00044">
    <property type="entry name" value="CYCc"/>
    <property type="match status" value="1"/>
</dbReference>
<dbReference type="GO" id="GO:0006171">
    <property type="term" value="P:cAMP biosynthetic process"/>
    <property type="evidence" value="ECO:0007669"/>
    <property type="project" value="TreeGrafter"/>
</dbReference>
<organism evidence="2 3">
    <name type="scientific">Novispirillum itersonii</name>
    <name type="common">Aquaspirillum itersonii</name>
    <dbReference type="NCBI Taxonomy" id="189"/>
    <lineage>
        <taxon>Bacteria</taxon>
        <taxon>Pseudomonadati</taxon>
        <taxon>Pseudomonadota</taxon>
        <taxon>Alphaproteobacteria</taxon>
        <taxon>Rhodospirillales</taxon>
        <taxon>Novispirillaceae</taxon>
        <taxon>Novispirillum</taxon>
    </lineage>
</organism>
<dbReference type="AlphaFoldDB" id="A0A7W9ZG97"/>
<dbReference type="Pfam" id="PF19363">
    <property type="entry name" value="DUF5939"/>
    <property type="match status" value="1"/>
</dbReference>
<dbReference type="Proteomes" id="UP000544872">
    <property type="component" value="Unassembled WGS sequence"/>
</dbReference>